<evidence type="ECO:0000313" key="1">
    <source>
        <dbReference type="EMBL" id="KAL0258470.1"/>
    </source>
</evidence>
<gene>
    <name evidence="1" type="ORF">SLS55_005963</name>
</gene>
<keyword evidence="2" id="KW-1185">Reference proteome</keyword>
<accession>A0ABR3CCT8</accession>
<dbReference type="Proteomes" id="UP001430584">
    <property type="component" value="Unassembled WGS sequence"/>
</dbReference>
<dbReference type="GeneID" id="92010048"/>
<reference evidence="1 2" key="1">
    <citation type="submission" date="2024-02" db="EMBL/GenBank/DDBJ databases">
        <title>De novo assembly and annotation of 12 fungi associated with fruit tree decline syndrome in Ontario, Canada.</title>
        <authorList>
            <person name="Sulman M."/>
            <person name="Ellouze W."/>
            <person name="Ilyukhin E."/>
        </authorList>
    </citation>
    <scope>NUCLEOTIDE SEQUENCE [LARGE SCALE GENOMIC DNA]</scope>
    <source>
        <strain evidence="1 2">FDS-637</strain>
    </source>
</reference>
<organism evidence="1 2">
    <name type="scientific">Diplodia seriata</name>
    <dbReference type="NCBI Taxonomy" id="420778"/>
    <lineage>
        <taxon>Eukaryota</taxon>
        <taxon>Fungi</taxon>
        <taxon>Dikarya</taxon>
        <taxon>Ascomycota</taxon>
        <taxon>Pezizomycotina</taxon>
        <taxon>Dothideomycetes</taxon>
        <taxon>Dothideomycetes incertae sedis</taxon>
        <taxon>Botryosphaeriales</taxon>
        <taxon>Botryosphaeriaceae</taxon>
        <taxon>Diplodia</taxon>
    </lineage>
</organism>
<comment type="caution">
    <text evidence="1">The sequence shown here is derived from an EMBL/GenBank/DDBJ whole genome shotgun (WGS) entry which is preliminary data.</text>
</comment>
<protein>
    <submittedName>
        <fullName evidence="1">Uncharacterized protein</fullName>
    </submittedName>
</protein>
<proteinExistence type="predicted"/>
<dbReference type="EMBL" id="JAJVCZ030000006">
    <property type="protein sequence ID" value="KAL0258470.1"/>
    <property type="molecule type" value="Genomic_DNA"/>
</dbReference>
<dbReference type="RefSeq" id="XP_066631499.1">
    <property type="nucleotide sequence ID" value="XM_066777404.1"/>
</dbReference>
<sequence>MAVPAEVVEILAAQIRRVRVVRAAEGVLEQTRTGRERRVRRERAREDAARFEEVRENVEDSDDEEEEKGCRPAAWADCVGNLEEATGKVEGWWDEMVALLRECRGDGDAAAEKALDEDIRNVLGQPKTAHMGMMNVLGWTEEDLRSMGNGDERPATTPDLPGTQWHQLLLESIPHAGRTIEAFHNALHVMKHQNDRHGVPTGDTDALTQVANIATDYERWLMSRLPKITAEVNQQKRRMQADNSYRAEPLKPVLEAFNSFNPTLTNARTGRSMNSFNLQPLQEAIELAAGEQEGASPPVRADYTTMVAVHCLLHLLRYARRWRGKSMWLHGNMTQETAHAYRTRAVRSAVGRWMHWSNQTRLALDSAYDNAEELERHSTAARDVLRGLRATPKPPLRRLMELARYGRLSGTDGGRVCEFLSYAVGWARKRDAAKSAATEVIVHHTPAELDYLTATLPAVVKSMVTSPQWGQTAVEEMVMRIGKWVVPSLWEWSKRPEDDRPIGTRTILLLHFAKLVERLACLRNRRDTPDVPEFQERTQPELTSYLRYDECSERLFRSMAERWQDARSRLIARVREFVTKHHDAMVARASAKAIEKATVILDEVEAQRTTTAAALTVLKQHRLLPLEVYATLISALNDPLGGSVVAYLHNHRYLIIRRAGTMRTEETAQLLLRIRTPGQELKLAMQDLEDGRLLPSDKSSVEYQEHKSIATHWNGLLRAELILMHVSEIVGPAWLRLPEYVGPSLIQAFDQYCP</sequence>
<name>A0ABR3CCT8_9PEZI</name>
<evidence type="ECO:0000313" key="2">
    <source>
        <dbReference type="Proteomes" id="UP001430584"/>
    </source>
</evidence>